<evidence type="ECO:0000313" key="1">
    <source>
        <dbReference type="EMBL" id="QLC50075.1"/>
    </source>
</evidence>
<protein>
    <submittedName>
        <fullName evidence="1">Uncharacterized protein</fullName>
    </submittedName>
</protein>
<dbReference type="Proteomes" id="UP000509594">
    <property type="component" value="Chromosome"/>
</dbReference>
<dbReference type="AlphaFoldDB" id="A0A7D5E9F0"/>
<dbReference type="KEGG" id="mzi:HWN40_07385"/>
<evidence type="ECO:0000313" key="2">
    <source>
        <dbReference type="Proteomes" id="UP000509594"/>
    </source>
</evidence>
<organism evidence="1 2">
    <name type="scientific">Methanolobus zinderi</name>
    <dbReference type="NCBI Taxonomy" id="536044"/>
    <lineage>
        <taxon>Archaea</taxon>
        <taxon>Methanobacteriati</taxon>
        <taxon>Methanobacteriota</taxon>
        <taxon>Stenosarchaea group</taxon>
        <taxon>Methanomicrobia</taxon>
        <taxon>Methanosarcinales</taxon>
        <taxon>Methanosarcinaceae</taxon>
        <taxon>Methanolobus</taxon>
    </lineage>
</organism>
<keyword evidence="2" id="KW-1185">Reference proteome</keyword>
<dbReference type="EMBL" id="CP058215">
    <property type="protein sequence ID" value="QLC50075.1"/>
    <property type="molecule type" value="Genomic_DNA"/>
</dbReference>
<reference evidence="1 2" key="1">
    <citation type="submission" date="2020-06" db="EMBL/GenBank/DDBJ databases">
        <title>Methanolobus halotolerans sp. nov., isolated from a saline lake Tus in Siberia.</title>
        <authorList>
            <person name="Shen Y."/>
            <person name="Chen S.-C."/>
            <person name="Lai M.-C."/>
            <person name="Huang H.-H."/>
            <person name="Chiu H.-H."/>
            <person name="Tang S.-L."/>
            <person name="Rogozin D.Y."/>
            <person name="Degermendzhy A.G."/>
        </authorList>
    </citation>
    <scope>NUCLEOTIDE SEQUENCE [LARGE SCALE GENOMIC DNA]</scope>
    <source>
        <strain evidence="1 2">DSM 21339</strain>
    </source>
</reference>
<name>A0A7D5E9F0_9EURY</name>
<dbReference type="OrthoDB" id="142715at2157"/>
<gene>
    <name evidence="1" type="ORF">HWN40_07385</name>
</gene>
<sequence>MDNKERIDTIEFFIDSSKYHYNNLKQKLSDSNKPVVDEKGLRNVTGKGRVEVRIPVEFSYQKGFATELYEFYSFISSVMASINGMVDLKCRIVDGYTSERSFSFGEYMSKKGRKKLPDFKDSKIHELIFQNSEWIDEIRVMRNIIQHKPIQTFFQANLVFKAQIEGQEQFNDESHVKMFVPLMHEEPKEVTQFCDEVLINLETLWELIKQEI</sequence>
<proteinExistence type="predicted"/>
<dbReference type="RefSeq" id="WP_176965131.1">
    <property type="nucleotide sequence ID" value="NZ_CP058215.1"/>
</dbReference>
<dbReference type="GeneID" id="55821486"/>
<accession>A0A7D5E9F0</accession>